<sequence>MNIANIPVGKSVPDDINVIIEIPANASPVKYEVDKDSGALVVDRFMATPMFYPCNYGFVPHTLSDDGDPVDVLVLTPYPLLSGSVIRARPVGMLKMTDESGEDAKVLAVPIDKLSPVYQHIQGPEDVPPLLLEQIRHFFEHYKELEPGKWVRVDGWAGVDAARAEITASIKRYEQQA</sequence>
<accession>A0A1R3W132</accession>
<dbReference type="GO" id="GO:0004427">
    <property type="term" value="F:inorganic diphosphate phosphatase activity"/>
    <property type="evidence" value="ECO:0007669"/>
    <property type="project" value="UniProtKB-UniRule"/>
</dbReference>
<evidence type="ECO:0000256" key="6">
    <source>
        <dbReference type="HAMAP-Rule" id="MF_00209"/>
    </source>
</evidence>
<dbReference type="RefSeq" id="WP_076755831.1">
    <property type="nucleotide sequence ID" value="NZ_CP023018.1"/>
</dbReference>
<keyword evidence="3 6" id="KW-0479">Metal-binding</keyword>
<dbReference type="CDD" id="cd00412">
    <property type="entry name" value="pyrophosphatase"/>
    <property type="match status" value="1"/>
</dbReference>
<evidence type="ECO:0000256" key="3">
    <source>
        <dbReference type="ARBA" id="ARBA00022723"/>
    </source>
</evidence>
<comment type="cofactor">
    <cofactor evidence="1 6">
        <name>Mg(2+)</name>
        <dbReference type="ChEBI" id="CHEBI:18420"/>
    </cofactor>
</comment>
<feature type="binding site" evidence="6">
    <location>
        <position position="44"/>
    </location>
    <ligand>
        <name>substrate</name>
    </ligand>
</feature>
<dbReference type="AlphaFoldDB" id="A0A1R3W132"/>
<protein>
    <recommendedName>
        <fullName evidence="6">Inorganic pyrophosphatase</fullName>
        <ecNumber evidence="6">3.6.1.1</ecNumber>
    </recommendedName>
    <alternativeName>
        <fullName evidence="6">Pyrophosphate phospho-hydrolase</fullName>
        <shortName evidence="6">PPase</shortName>
    </alternativeName>
</protein>
<dbReference type="EMBL" id="FTPK01000002">
    <property type="protein sequence ID" value="SIT71078.1"/>
    <property type="molecule type" value="Genomic_DNA"/>
</dbReference>
<dbReference type="InterPro" id="IPR008162">
    <property type="entry name" value="Pyrophosphatase"/>
</dbReference>
<dbReference type="STRING" id="233100.SAMN05216526_1471"/>
<evidence type="ECO:0000313" key="8">
    <source>
        <dbReference type="Proteomes" id="UP000223759"/>
    </source>
</evidence>
<comment type="subcellular location">
    <subcellularLocation>
        <location evidence="6">Cytoplasm</location>
    </subcellularLocation>
</comment>
<comment type="similarity">
    <text evidence="6">Belongs to the PPase family.</text>
</comment>
<dbReference type="SUPFAM" id="SSF50324">
    <property type="entry name" value="Inorganic pyrophosphatase"/>
    <property type="match status" value="1"/>
</dbReference>
<evidence type="ECO:0000256" key="5">
    <source>
        <dbReference type="ARBA" id="ARBA00022842"/>
    </source>
</evidence>
<dbReference type="EC" id="3.6.1.1" evidence="6"/>
<evidence type="ECO:0000256" key="1">
    <source>
        <dbReference type="ARBA" id="ARBA00001946"/>
    </source>
</evidence>
<dbReference type="GO" id="GO:0000287">
    <property type="term" value="F:magnesium ion binding"/>
    <property type="evidence" value="ECO:0007669"/>
    <property type="project" value="UniProtKB-UniRule"/>
</dbReference>
<dbReference type="FunFam" id="3.90.80.10:FF:000001">
    <property type="entry name" value="Inorganic pyrophosphatase"/>
    <property type="match status" value="1"/>
</dbReference>
<dbReference type="OrthoDB" id="5187599at2"/>
<keyword evidence="4 6" id="KW-0378">Hydrolase</keyword>
<proteinExistence type="inferred from homology"/>
<dbReference type="HAMAP" id="MF_00209">
    <property type="entry name" value="Inorganic_PPase"/>
    <property type="match status" value="1"/>
</dbReference>
<dbReference type="InterPro" id="IPR036649">
    <property type="entry name" value="Pyrophosphatase_sf"/>
</dbReference>
<feature type="binding site" evidence="6">
    <location>
        <position position="30"/>
    </location>
    <ligand>
        <name>substrate</name>
    </ligand>
</feature>
<comment type="subunit">
    <text evidence="6">Homohexamer.</text>
</comment>
<organism evidence="7 8">
    <name type="scientific">Ectothiorhodosinus mongolicus</name>
    <dbReference type="NCBI Taxonomy" id="233100"/>
    <lineage>
        <taxon>Bacteria</taxon>
        <taxon>Pseudomonadati</taxon>
        <taxon>Pseudomonadota</taxon>
        <taxon>Gammaproteobacteria</taxon>
        <taxon>Chromatiales</taxon>
        <taxon>Ectothiorhodospiraceae</taxon>
        <taxon>Ectothiorhodosinus</taxon>
    </lineage>
</organism>
<gene>
    <name evidence="6" type="primary">ppa</name>
    <name evidence="7" type="ORF">SAMN05216526_1471</name>
</gene>
<keyword evidence="8" id="KW-1185">Reference proteome</keyword>
<feature type="binding site" evidence="6">
    <location>
        <position position="142"/>
    </location>
    <ligand>
        <name>substrate</name>
    </ligand>
</feature>
<reference evidence="7 8" key="1">
    <citation type="submission" date="2017-01" db="EMBL/GenBank/DDBJ databases">
        <authorList>
            <person name="Mah S.A."/>
            <person name="Swanson W.J."/>
            <person name="Moy G.W."/>
            <person name="Vacquier V.D."/>
        </authorList>
    </citation>
    <scope>NUCLEOTIDE SEQUENCE [LARGE SCALE GENOMIC DNA]</scope>
    <source>
        <strain evidence="7 8">M9</strain>
    </source>
</reference>
<feature type="binding site" evidence="6">
    <location>
        <position position="66"/>
    </location>
    <ligand>
        <name>Mg(2+)</name>
        <dbReference type="ChEBI" id="CHEBI:18420"/>
        <label>1</label>
    </ligand>
</feature>
<feature type="binding site" evidence="6">
    <location>
        <position position="56"/>
    </location>
    <ligand>
        <name>substrate</name>
    </ligand>
</feature>
<evidence type="ECO:0000256" key="2">
    <source>
        <dbReference type="ARBA" id="ARBA00022490"/>
    </source>
</evidence>
<comment type="catalytic activity">
    <reaction evidence="6">
        <text>diphosphate + H2O = 2 phosphate + H(+)</text>
        <dbReference type="Rhea" id="RHEA:24576"/>
        <dbReference type="ChEBI" id="CHEBI:15377"/>
        <dbReference type="ChEBI" id="CHEBI:15378"/>
        <dbReference type="ChEBI" id="CHEBI:33019"/>
        <dbReference type="ChEBI" id="CHEBI:43474"/>
        <dbReference type="EC" id="3.6.1.1"/>
    </reaction>
</comment>
<keyword evidence="2 6" id="KW-0963">Cytoplasm</keyword>
<feature type="binding site" evidence="6">
    <location>
        <position position="71"/>
    </location>
    <ligand>
        <name>Mg(2+)</name>
        <dbReference type="ChEBI" id="CHEBI:18420"/>
        <label>2</label>
    </ligand>
</feature>
<dbReference type="NCBIfam" id="NF002317">
    <property type="entry name" value="PRK01250.1"/>
    <property type="match status" value="1"/>
</dbReference>
<dbReference type="GO" id="GO:0006796">
    <property type="term" value="P:phosphate-containing compound metabolic process"/>
    <property type="evidence" value="ECO:0007669"/>
    <property type="project" value="InterPro"/>
</dbReference>
<dbReference type="Gene3D" id="3.90.80.10">
    <property type="entry name" value="Inorganic pyrophosphatase"/>
    <property type="match status" value="1"/>
</dbReference>
<evidence type="ECO:0000256" key="4">
    <source>
        <dbReference type="ARBA" id="ARBA00022801"/>
    </source>
</evidence>
<dbReference type="GO" id="GO:0005737">
    <property type="term" value="C:cytoplasm"/>
    <property type="evidence" value="ECO:0007669"/>
    <property type="project" value="UniProtKB-SubCell"/>
</dbReference>
<dbReference type="PANTHER" id="PTHR10286">
    <property type="entry name" value="INORGANIC PYROPHOSPHATASE"/>
    <property type="match status" value="1"/>
</dbReference>
<name>A0A1R3W132_9GAMM</name>
<comment type="function">
    <text evidence="6">Catalyzes the hydrolysis of inorganic pyrophosphate (PPi) forming two phosphate ions.</text>
</comment>
<dbReference type="Pfam" id="PF00719">
    <property type="entry name" value="Pyrophosphatase"/>
    <property type="match status" value="1"/>
</dbReference>
<dbReference type="PROSITE" id="PS00387">
    <property type="entry name" value="PPASE"/>
    <property type="match status" value="1"/>
</dbReference>
<keyword evidence="5 6" id="KW-0460">Magnesium</keyword>
<evidence type="ECO:0000313" key="7">
    <source>
        <dbReference type="EMBL" id="SIT71078.1"/>
    </source>
</evidence>
<feature type="binding site" evidence="6">
    <location>
        <position position="71"/>
    </location>
    <ligand>
        <name>Mg(2+)</name>
        <dbReference type="ChEBI" id="CHEBI:18420"/>
        <label>1</label>
    </ligand>
</feature>
<feature type="binding site" evidence="6">
    <location>
        <position position="103"/>
    </location>
    <ligand>
        <name>Mg(2+)</name>
        <dbReference type="ChEBI" id="CHEBI:18420"/>
        <label>1</label>
    </ligand>
</feature>
<dbReference type="Proteomes" id="UP000223759">
    <property type="component" value="Unassembled WGS sequence"/>
</dbReference>